<gene>
    <name evidence="1" type="ORF">MKK62_02845</name>
</gene>
<accession>A0ABY3VUM4</accession>
<dbReference type="EMBL" id="CP092488">
    <property type="protein sequence ID" value="UMB70295.1"/>
    <property type="molecule type" value="Genomic_DNA"/>
</dbReference>
<name>A0ABY3VUM4_9MYCO</name>
<evidence type="ECO:0000313" key="1">
    <source>
        <dbReference type="EMBL" id="UMB70295.1"/>
    </source>
</evidence>
<keyword evidence="2" id="KW-1185">Reference proteome</keyword>
<dbReference type="Proteomes" id="UP001055336">
    <property type="component" value="Chromosome"/>
</dbReference>
<evidence type="ECO:0000313" key="2">
    <source>
        <dbReference type="Proteomes" id="UP001055336"/>
    </source>
</evidence>
<reference evidence="1" key="1">
    <citation type="submission" date="2022-08" db="EMBL/GenBank/DDBJ databases">
        <title>Whole genome sequencing of non-tuberculosis mycobacteria type-strains.</title>
        <authorList>
            <person name="Igarashi Y."/>
            <person name="Osugi A."/>
            <person name="Mitarai S."/>
        </authorList>
    </citation>
    <scope>NUCLEOTIDE SEQUENCE</scope>
    <source>
        <strain evidence="1">DSM 45127</strain>
    </source>
</reference>
<sequence length="92" mass="10070">MTSCSDNRLQEAPLLPVSCQRCGVRVLVRKSSWQQTSIQWNAEATATCLQRHQTAALAPQLQGVFLACSDLRDSIDTAVESGTLPIIDELAR</sequence>
<dbReference type="RefSeq" id="WP_240262021.1">
    <property type="nucleotide sequence ID" value="NZ_CP092488.2"/>
</dbReference>
<organism evidence="1 2">
    <name type="scientific">Mycobacterium paraterrae</name>
    <dbReference type="NCBI Taxonomy" id="577492"/>
    <lineage>
        <taxon>Bacteria</taxon>
        <taxon>Bacillati</taxon>
        <taxon>Actinomycetota</taxon>
        <taxon>Actinomycetes</taxon>
        <taxon>Mycobacteriales</taxon>
        <taxon>Mycobacteriaceae</taxon>
        <taxon>Mycobacterium</taxon>
    </lineage>
</organism>
<proteinExistence type="predicted"/>
<protein>
    <submittedName>
        <fullName evidence="1">Ferredoxin</fullName>
    </submittedName>
</protein>